<keyword evidence="1" id="KW-0472">Membrane</keyword>
<keyword evidence="1" id="KW-1133">Transmembrane helix</keyword>
<gene>
    <name evidence="2" type="ORF">PSON_ATCC_30995.1.T0270159</name>
</gene>
<feature type="transmembrane region" description="Helical" evidence="1">
    <location>
        <begin position="209"/>
        <end position="237"/>
    </location>
</feature>
<accession>A0A8S1M6B3</accession>
<dbReference type="EMBL" id="CAJJDN010000027">
    <property type="protein sequence ID" value="CAD8070764.1"/>
    <property type="molecule type" value="Genomic_DNA"/>
</dbReference>
<evidence type="ECO:0008006" key="4">
    <source>
        <dbReference type="Google" id="ProtNLM"/>
    </source>
</evidence>
<name>A0A8S1M6B3_9CILI</name>
<organism evidence="2 3">
    <name type="scientific">Paramecium sonneborni</name>
    <dbReference type="NCBI Taxonomy" id="65129"/>
    <lineage>
        <taxon>Eukaryota</taxon>
        <taxon>Sar</taxon>
        <taxon>Alveolata</taxon>
        <taxon>Ciliophora</taxon>
        <taxon>Intramacronucleata</taxon>
        <taxon>Oligohymenophorea</taxon>
        <taxon>Peniculida</taxon>
        <taxon>Parameciidae</taxon>
        <taxon>Paramecium</taxon>
    </lineage>
</organism>
<keyword evidence="1" id="KW-0812">Transmembrane</keyword>
<keyword evidence="3" id="KW-1185">Reference proteome</keyword>
<evidence type="ECO:0000313" key="2">
    <source>
        <dbReference type="EMBL" id="CAD8070764.1"/>
    </source>
</evidence>
<dbReference type="AlphaFoldDB" id="A0A8S1M6B3"/>
<comment type="caution">
    <text evidence="2">The sequence shown here is derived from an EMBL/GenBank/DDBJ whole genome shotgun (WGS) entry which is preliminary data.</text>
</comment>
<evidence type="ECO:0000313" key="3">
    <source>
        <dbReference type="Proteomes" id="UP000692954"/>
    </source>
</evidence>
<feature type="transmembrane region" description="Helical" evidence="1">
    <location>
        <begin position="257"/>
        <end position="279"/>
    </location>
</feature>
<dbReference type="Proteomes" id="UP000692954">
    <property type="component" value="Unassembled WGS sequence"/>
</dbReference>
<reference evidence="2" key="1">
    <citation type="submission" date="2021-01" db="EMBL/GenBank/DDBJ databases">
        <authorList>
            <consortium name="Genoscope - CEA"/>
            <person name="William W."/>
        </authorList>
    </citation>
    <scope>NUCLEOTIDE SEQUENCE</scope>
</reference>
<proteinExistence type="predicted"/>
<evidence type="ECO:0000256" key="1">
    <source>
        <dbReference type="SAM" id="Phobius"/>
    </source>
</evidence>
<sequence length="319" mass="37791">MNKPIYREYSNLKGDDGDPNNTILIQIKEVNSHDPIENSIKQTLNHYNKYLEPNIISPSNCNSERQDQKKYNQKETKVPRLIVQNITDCDKLIEITTTDHIEKEVPIKPQKGMLGLNTVQYQKRRIKFRNPTYEFKEKQKKSFNWKSEAMKKWKINLSIILFVIKLEKRINHKPHLQHQTQTIHQQNDNKKLTQSNNQVKKIFISILKLMFGLFIAILISLILLPFILISDLFLRIYTYNCLYVKYALSYENKCYRVFLFLQIYIYALAIVIAIITNLYQTFITSVELIYNIIGTIQNNISNFSRLLFNTIQTQFSKQK</sequence>
<protein>
    <recommendedName>
        <fullName evidence="4">Transmembrane protein</fullName>
    </recommendedName>
</protein>